<organism evidence="4 5">
    <name type="scientific">Elysia crispata</name>
    <name type="common">lettuce slug</name>
    <dbReference type="NCBI Taxonomy" id="231223"/>
    <lineage>
        <taxon>Eukaryota</taxon>
        <taxon>Metazoa</taxon>
        <taxon>Spiralia</taxon>
        <taxon>Lophotrochozoa</taxon>
        <taxon>Mollusca</taxon>
        <taxon>Gastropoda</taxon>
        <taxon>Heterobranchia</taxon>
        <taxon>Euthyneura</taxon>
        <taxon>Panpulmonata</taxon>
        <taxon>Sacoglossa</taxon>
        <taxon>Placobranchoidea</taxon>
        <taxon>Plakobranchidae</taxon>
        <taxon>Elysia</taxon>
    </lineage>
</organism>
<dbReference type="InterPro" id="IPR003719">
    <property type="entry name" value="Phenazine_PhzF-like"/>
</dbReference>
<dbReference type="PANTHER" id="PTHR13774">
    <property type="entry name" value="PHENAZINE BIOSYNTHESIS PROTEIN"/>
    <property type="match status" value="1"/>
</dbReference>
<dbReference type="Pfam" id="PF02567">
    <property type="entry name" value="PhzC-PhzF"/>
    <property type="match status" value="1"/>
</dbReference>
<proteinExistence type="inferred from homology"/>
<dbReference type="PANTHER" id="PTHR13774:SF17">
    <property type="entry name" value="PHENAZINE BIOSYNTHESIS-LIKE DOMAIN-CONTAINING PROTEIN"/>
    <property type="match status" value="1"/>
</dbReference>
<evidence type="ECO:0000256" key="2">
    <source>
        <dbReference type="ARBA" id="ARBA00023235"/>
    </source>
</evidence>
<dbReference type="AlphaFoldDB" id="A0AAE1A5A2"/>
<dbReference type="NCBIfam" id="TIGR00654">
    <property type="entry name" value="PhzF_family"/>
    <property type="match status" value="1"/>
</dbReference>
<dbReference type="EMBL" id="JAWDGP010002623">
    <property type="protein sequence ID" value="KAK3781504.1"/>
    <property type="molecule type" value="Genomic_DNA"/>
</dbReference>
<dbReference type="GO" id="GO:0005737">
    <property type="term" value="C:cytoplasm"/>
    <property type="evidence" value="ECO:0007669"/>
    <property type="project" value="TreeGrafter"/>
</dbReference>
<reference evidence="4" key="1">
    <citation type="journal article" date="2023" name="G3 (Bethesda)">
        <title>A reference genome for the long-term kleptoplast-retaining sea slug Elysia crispata morphotype clarki.</title>
        <authorList>
            <person name="Eastman K.E."/>
            <person name="Pendleton A.L."/>
            <person name="Shaikh M.A."/>
            <person name="Suttiyut T."/>
            <person name="Ogas R."/>
            <person name="Tomko P."/>
            <person name="Gavelis G."/>
            <person name="Widhalm J.R."/>
            <person name="Wisecaver J.H."/>
        </authorList>
    </citation>
    <scope>NUCLEOTIDE SEQUENCE</scope>
    <source>
        <strain evidence="4">ECLA1</strain>
    </source>
</reference>
<evidence type="ECO:0000256" key="1">
    <source>
        <dbReference type="ARBA" id="ARBA00008270"/>
    </source>
</evidence>
<feature type="active site" evidence="3">
    <location>
        <position position="48"/>
    </location>
</feature>
<accession>A0AAE1A5A2</accession>
<keyword evidence="5" id="KW-1185">Reference proteome</keyword>
<sequence>MAIPLYIVDAFTDKPFSGNQAAVCLLGPNQVMTDETMQNIAAEMNFSETVFVTLQKGSFRDASSFGIRWFTPTTEVDLCGHATLASAAVLFFKKGNGNDAITFHSRSGKLIVQRNEDDKIFLDFPADPPVKRNTEEFEGLLQACVKDLSLVHSVHLSKCGNLLVRLVDSYNRIDFEALKPHIDQMTGSESTGSVIGVGLTLRGSEDNGCVDIQGRVYDFVSRYFTPWRGIAEDPVTGSWHAVSACYWSKQLRKKSVYARQCSLRGGHLWVDVKGDRVLISGKAVINVEGTFTL</sequence>
<dbReference type="SUPFAM" id="SSF54506">
    <property type="entry name" value="Diaminopimelate epimerase-like"/>
    <property type="match status" value="1"/>
</dbReference>
<keyword evidence="2" id="KW-0413">Isomerase</keyword>
<evidence type="ECO:0000313" key="4">
    <source>
        <dbReference type="EMBL" id="KAK3781504.1"/>
    </source>
</evidence>
<dbReference type="GO" id="GO:0016853">
    <property type="term" value="F:isomerase activity"/>
    <property type="evidence" value="ECO:0007669"/>
    <property type="project" value="UniProtKB-KW"/>
</dbReference>
<comment type="similarity">
    <text evidence="1">Belongs to the PhzF family.</text>
</comment>
<evidence type="ECO:0000313" key="5">
    <source>
        <dbReference type="Proteomes" id="UP001283361"/>
    </source>
</evidence>
<evidence type="ECO:0000256" key="3">
    <source>
        <dbReference type="PIRSR" id="PIRSR016184-1"/>
    </source>
</evidence>
<name>A0AAE1A5A2_9GAST</name>
<dbReference type="Gene3D" id="3.10.310.10">
    <property type="entry name" value="Diaminopimelate Epimerase, Chain A, domain 1"/>
    <property type="match status" value="2"/>
</dbReference>
<comment type="caution">
    <text evidence="4">The sequence shown here is derived from an EMBL/GenBank/DDBJ whole genome shotgun (WGS) entry which is preliminary data.</text>
</comment>
<dbReference type="PIRSF" id="PIRSF016184">
    <property type="entry name" value="PhzC_PhzF"/>
    <property type="match status" value="1"/>
</dbReference>
<dbReference type="Proteomes" id="UP001283361">
    <property type="component" value="Unassembled WGS sequence"/>
</dbReference>
<protein>
    <recommendedName>
        <fullName evidence="6">Phenazine biosynthesis-like domain-containing protein</fullName>
    </recommendedName>
</protein>
<gene>
    <name evidence="4" type="ORF">RRG08_054843</name>
</gene>
<evidence type="ECO:0008006" key="6">
    <source>
        <dbReference type="Google" id="ProtNLM"/>
    </source>
</evidence>